<protein>
    <recommendedName>
        <fullName evidence="9">Major facilitator superfamily (MFS) profile domain-containing protein</fullName>
    </recommendedName>
</protein>
<dbReference type="STRING" id="1182545.A0A072NWG9"/>
<dbReference type="InterPro" id="IPR003663">
    <property type="entry name" value="Sugar/inositol_transpt"/>
</dbReference>
<keyword evidence="11" id="KW-1185">Reference proteome</keyword>
<dbReference type="RefSeq" id="XP_013254551.1">
    <property type="nucleotide sequence ID" value="XM_013399097.1"/>
</dbReference>
<feature type="transmembrane region" description="Helical" evidence="8">
    <location>
        <begin position="317"/>
        <end position="340"/>
    </location>
</feature>
<comment type="similarity">
    <text evidence="2 7">Belongs to the major facilitator superfamily. Sugar transporter (TC 2.A.1.1) family.</text>
</comment>
<feature type="transmembrane region" description="Helical" evidence="8">
    <location>
        <begin position="475"/>
        <end position="494"/>
    </location>
</feature>
<reference evidence="10 11" key="1">
    <citation type="submission" date="2013-03" db="EMBL/GenBank/DDBJ databases">
        <title>The Genome Sequence of Exophiala aquamarina CBS 119918.</title>
        <authorList>
            <consortium name="The Broad Institute Genomics Platform"/>
            <person name="Cuomo C."/>
            <person name="de Hoog S."/>
            <person name="Gorbushina A."/>
            <person name="Walker B."/>
            <person name="Young S.K."/>
            <person name="Zeng Q."/>
            <person name="Gargeya S."/>
            <person name="Fitzgerald M."/>
            <person name="Haas B."/>
            <person name="Abouelleil A."/>
            <person name="Allen A.W."/>
            <person name="Alvarado L."/>
            <person name="Arachchi H.M."/>
            <person name="Berlin A.M."/>
            <person name="Chapman S.B."/>
            <person name="Gainer-Dewar J."/>
            <person name="Goldberg J."/>
            <person name="Griggs A."/>
            <person name="Gujja S."/>
            <person name="Hansen M."/>
            <person name="Howarth C."/>
            <person name="Imamovic A."/>
            <person name="Ireland A."/>
            <person name="Larimer J."/>
            <person name="McCowan C."/>
            <person name="Murphy C."/>
            <person name="Pearson M."/>
            <person name="Poon T.W."/>
            <person name="Priest M."/>
            <person name="Roberts A."/>
            <person name="Saif S."/>
            <person name="Shea T."/>
            <person name="Sisk P."/>
            <person name="Sykes S."/>
            <person name="Wortman J."/>
            <person name="Nusbaum C."/>
            <person name="Birren B."/>
        </authorList>
    </citation>
    <scope>NUCLEOTIDE SEQUENCE [LARGE SCALE GENOMIC DNA]</scope>
    <source>
        <strain evidence="10 11">CBS 119918</strain>
    </source>
</reference>
<dbReference type="InterPro" id="IPR020846">
    <property type="entry name" value="MFS_dom"/>
</dbReference>
<dbReference type="InterPro" id="IPR005829">
    <property type="entry name" value="Sugar_transporter_CS"/>
</dbReference>
<dbReference type="Proteomes" id="UP000027920">
    <property type="component" value="Unassembled WGS sequence"/>
</dbReference>
<dbReference type="VEuPathDB" id="FungiDB:A1O9_11951"/>
<dbReference type="InterPro" id="IPR045263">
    <property type="entry name" value="GLUT"/>
</dbReference>
<dbReference type="NCBIfam" id="TIGR00879">
    <property type="entry name" value="SP"/>
    <property type="match status" value="1"/>
</dbReference>
<evidence type="ECO:0000313" key="10">
    <source>
        <dbReference type="EMBL" id="KEF51961.1"/>
    </source>
</evidence>
<comment type="subcellular location">
    <subcellularLocation>
        <location evidence="1">Membrane</location>
        <topology evidence="1">Multi-pass membrane protein</topology>
    </subcellularLocation>
</comment>
<dbReference type="GeneID" id="25286846"/>
<evidence type="ECO:0000256" key="2">
    <source>
        <dbReference type="ARBA" id="ARBA00010992"/>
    </source>
</evidence>
<feature type="transmembrane region" description="Helical" evidence="8">
    <location>
        <begin position="219"/>
        <end position="240"/>
    </location>
</feature>
<keyword evidence="6 8" id="KW-0472">Membrane</keyword>
<dbReference type="Pfam" id="PF00083">
    <property type="entry name" value="Sugar_tr"/>
    <property type="match status" value="1"/>
</dbReference>
<feature type="transmembrane region" description="Helical" evidence="8">
    <location>
        <begin position="408"/>
        <end position="431"/>
    </location>
</feature>
<evidence type="ECO:0000256" key="7">
    <source>
        <dbReference type="RuleBase" id="RU003346"/>
    </source>
</evidence>
<evidence type="ECO:0000259" key="9">
    <source>
        <dbReference type="PROSITE" id="PS50850"/>
    </source>
</evidence>
<dbReference type="InterPro" id="IPR005828">
    <property type="entry name" value="MFS_sugar_transport-like"/>
</dbReference>
<sequence>MDRAILTRTSSGYKSLDRVPSTEAAVKMPVTRPNNLKSRGKPPTFFLIYLLFVSTLGPLQFGYHLGELNAPEQVIRCEVKKLPTDNASRSKLPHCIRMNSGQWGMIQSLFTIGGLLGALLIGRVATKNGRLFALRLLTFFLATGPIAEALAGNIWVLAIGRVISGLGAGAATVVCPIYVSEISPPDKRGLFGAFTQVQINAGIAISQVLGFFLSKNTKWRWILATAGFIAAFNFFGLLFAPETPTWLAANNQPRNARTTLQRIRGAGIDIRNEIDHWEISGDTEQQSLLHPSAGTQNPPEPTKSFFDVIRIPKYRRAVFAVSAAMIAQQLTGINSVVMYSVSILGEVMPKKAALVTIIVSAANVLVTLIFSPLADKIGRKKCLLSSIVGMGSASIMLAEGLAQDKRVLTIVGVALFVCSFGFGLGPIPFILPSELVGPEAVGAASSWALALNWLSTFLVAQLVPILNTKLPSGKLYFIFAGIAGFFTLLISDIVPESKGKLSAEAVWAEHDRGCRYCRICQLCCLPCRLAFCGRNRR</sequence>
<keyword evidence="3 7" id="KW-0813">Transport</keyword>
<feature type="transmembrane region" description="Helical" evidence="8">
    <location>
        <begin position="191"/>
        <end position="213"/>
    </location>
</feature>
<evidence type="ECO:0000256" key="5">
    <source>
        <dbReference type="ARBA" id="ARBA00022989"/>
    </source>
</evidence>
<dbReference type="GO" id="GO:0015149">
    <property type="term" value="F:hexose transmembrane transporter activity"/>
    <property type="evidence" value="ECO:0007669"/>
    <property type="project" value="TreeGrafter"/>
</dbReference>
<dbReference type="SUPFAM" id="SSF103473">
    <property type="entry name" value="MFS general substrate transporter"/>
    <property type="match status" value="1"/>
</dbReference>
<feature type="domain" description="Major facilitator superfamily (MFS) profile" evidence="9">
    <location>
        <begin position="50"/>
        <end position="498"/>
    </location>
</feature>
<feature type="transmembrane region" description="Helical" evidence="8">
    <location>
        <begin position="45"/>
        <end position="63"/>
    </location>
</feature>
<dbReference type="OrthoDB" id="4540492at2759"/>
<keyword evidence="4 8" id="KW-0812">Transmembrane</keyword>
<evidence type="ECO:0000313" key="11">
    <source>
        <dbReference type="Proteomes" id="UP000027920"/>
    </source>
</evidence>
<dbReference type="GO" id="GO:0016020">
    <property type="term" value="C:membrane"/>
    <property type="evidence" value="ECO:0007669"/>
    <property type="project" value="UniProtKB-SubCell"/>
</dbReference>
<dbReference type="Gene3D" id="1.20.1250.20">
    <property type="entry name" value="MFS general substrate transporter like domains"/>
    <property type="match status" value="1"/>
</dbReference>
<dbReference type="PANTHER" id="PTHR23503">
    <property type="entry name" value="SOLUTE CARRIER FAMILY 2"/>
    <property type="match status" value="1"/>
</dbReference>
<dbReference type="HOGENOM" id="CLU_001265_30_5_1"/>
<feature type="transmembrane region" description="Helical" evidence="8">
    <location>
        <begin position="443"/>
        <end position="463"/>
    </location>
</feature>
<dbReference type="PROSITE" id="PS00217">
    <property type="entry name" value="SUGAR_TRANSPORT_2"/>
    <property type="match status" value="1"/>
</dbReference>
<dbReference type="InterPro" id="IPR036259">
    <property type="entry name" value="MFS_trans_sf"/>
</dbReference>
<feature type="transmembrane region" description="Helical" evidence="8">
    <location>
        <begin position="106"/>
        <end position="125"/>
    </location>
</feature>
<evidence type="ECO:0000256" key="3">
    <source>
        <dbReference type="ARBA" id="ARBA00022448"/>
    </source>
</evidence>
<comment type="caution">
    <text evidence="10">The sequence shown here is derived from an EMBL/GenBank/DDBJ whole genome shotgun (WGS) entry which is preliminary data.</text>
</comment>
<feature type="transmembrane region" description="Helical" evidence="8">
    <location>
        <begin position="158"/>
        <end position="179"/>
    </location>
</feature>
<dbReference type="PROSITE" id="PS50850">
    <property type="entry name" value="MFS"/>
    <property type="match status" value="1"/>
</dbReference>
<proteinExistence type="inferred from homology"/>
<feature type="transmembrane region" description="Helical" evidence="8">
    <location>
        <begin position="132"/>
        <end position="152"/>
    </location>
</feature>
<organism evidence="10 11">
    <name type="scientific">Exophiala aquamarina CBS 119918</name>
    <dbReference type="NCBI Taxonomy" id="1182545"/>
    <lineage>
        <taxon>Eukaryota</taxon>
        <taxon>Fungi</taxon>
        <taxon>Dikarya</taxon>
        <taxon>Ascomycota</taxon>
        <taxon>Pezizomycotina</taxon>
        <taxon>Eurotiomycetes</taxon>
        <taxon>Chaetothyriomycetidae</taxon>
        <taxon>Chaetothyriales</taxon>
        <taxon>Herpotrichiellaceae</taxon>
        <taxon>Exophiala</taxon>
    </lineage>
</organism>
<accession>A0A072NWG9</accession>
<evidence type="ECO:0000256" key="1">
    <source>
        <dbReference type="ARBA" id="ARBA00004141"/>
    </source>
</evidence>
<gene>
    <name evidence="10" type="ORF">A1O9_11951</name>
</gene>
<evidence type="ECO:0000256" key="6">
    <source>
        <dbReference type="ARBA" id="ARBA00023136"/>
    </source>
</evidence>
<dbReference type="EMBL" id="AMGV01000020">
    <property type="protein sequence ID" value="KEF51961.1"/>
    <property type="molecule type" value="Genomic_DNA"/>
</dbReference>
<name>A0A072NWG9_9EURO</name>
<keyword evidence="5 8" id="KW-1133">Transmembrane helix</keyword>
<evidence type="ECO:0000256" key="4">
    <source>
        <dbReference type="ARBA" id="ARBA00022692"/>
    </source>
</evidence>
<dbReference type="PRINTS" id="PR00171">
    <property type="entry name" value="SUGRTRNSPORT"/>
</dbReference>
<dbReference type="PANTHER" id="PTHR23503:SF8">
    <property type="entry name" value="FACILITATED GLUCOSE TRANSPORTER PROTEIN 1"/>
    <property type="match status" value="1"/>
</dbReference>
<feature type="transmembrane region" description="Helical" evidence="8">
    <location>
        <begin position="352"/>
        <end position="370"/>
    </location>
</feature>
<dbReference type="AlphaFoldDB" id="A0A072NWG9"/>
<evidence type="ECO:0000256" key="8">
    <source>
        <dbReference type="SAM" id="Phobius"/>
    </source>
</evidence>